<dbReference type="EMBL" id="BOMQ01000061">
    <property type="protein sequence ID" value="GIE51798.1"/>
    <property type="molecule type" value="Genomic_DNA"/>
</dbReference>
<dbReference type="InterPro" id="IPR007624">
    <property type="entry name" value="RNA_pol_sigma70_r3"/>
</dbReference>
<dbReference type="NCBIfam" id="TIGR02980">
    <property type="entry name" value="SigBFG"/>
    <property type="match status" value="1"/>
</dbReference>
<sequence>MYAPAIRPIGPSVPVDSGAATTAEPGVALIAALAAMPQDDPARPRLRDRTIEAWLPMTRRLARRYAGRGEPLDDLIQAATVGLIKAIDRFDAEVGVDFTVFAIPTVLGEIKRHFRDRAWAIRVPRRLQEMRMAISDAGTVLAHRLGRAPTVADIAAYLEVGEEEVLEGLEGARAYSTTSLSTPVGTESGTLELGDTLGAEDDDYARTELHLSLGPAMACLTERERTIVTLRFFGNQTQTQIAAQIGVSQMHVSRLLSAALLKLRTRLGPDAC</sequence>
<keyword evidence="1" id="KW-0805">Transcription regulation</keyword>
<dbReference type="SUPFAM" id="SSF88946">
    <property type="entry name" value="Sigma2 domain of RNA polymerase sigma factors"/>
    <property type="match status" value="1"/>
</dbReference>
<evidence type="ECO:0000313" key="9">
    <source>
        <dbReference type="Proteomes" id="UP000647172"/>
    </source>
</evidence>
<evidence type="ECO:0008006" key="10">
    <source>
        <dbReference type="Google" id="ProtNLM"/>
    </source>
</evidence>
<dbReference type="AlphaFoldDB" id="A0A919MRP2"/>
<evidence type="ECO:0000313" key="8">
    <source>
        <dbReference type="EMBL" id="GIE51798.1"/>
    </source>
</evidence>
<dbReference type="SUPFAM" id="SSF88659">
    <property type="entry name" value="Sigma3 and sigma4 domains of RNA polymerase sigma factors"/>
    <property type="match status" value="2"/>
</dbReference>
<dbReference type="InterPro" id="IPR000943">
    <property type="entry name" value="RNA_pol_sigma70"/>
</dbReference>
<dbReference type="InterPro" id="IPR007627">
    <property type="entry name" value="RNA_pol_sigma70_r2"/>
</dbReference>
<dbReference type="Pfam" id="PF04539">
    <property type="entry name" value="Sigma70_r3"/>
    <property type="match status" value="1"/>
</dbReference>
<evidence type="ECO:0000259" key="5">
    <source>
        <dbReference type="Pfam" id="PF04539"/>
    </source>
</evidence>
<evidence type="ECO:0000256" key="4">
    <source>
        <dbReference type="ARBA" id="ARBA00023163"/>
    </source>
</evidence>
<name>A0A919MRP2_9ACTN</name>
<accession>A0A919MRP2</accession>
<feature type="domain" description="RNA polymerase sigma-70 region 4" evidence="7">
    <location>
        <begin position="216"/>
        <end position="264"/>
    </location>
</feature>
<dbReference type="InterPro" id="IPR014284">
    <property type="entry name" value="RNA_pol_sigma-70_dom"/>
</dbReference>
<dbReference type="PANTHER" id="PTHR30385:SF4">
    <property type="entry name" value="RNA POLYMERASE SIGMA-E FACTOR"/>
    <property type="match status" value="1"/>
</dbReference>
<dbReference type="InterPro" id="IPR013325">
    <property type="entry name" value="RNA_pol_sigma_r2"/>
</dbReference>
<feature type="domain" description="RNA polymerase sigma-70 region 2" evidence="6">
    <location>
        <begin position="51"/>
        <end position="119"/>
    </location>
</feature>
<dbReference type="NCBIfam" id="TIGR02937">
    <property type="entry name" value="sigma70-ECF"/>
    <property type="match status" value="1"/>
</dbReference>
<feature type="domain" description="RNA polymerase sigma-70 region 3" evidence="5">
    <location>
        <begin position="133"/>
        <end position="198"/>
    </location>
</feature>
<evidence type="ECO:0000256" key="3">
    <source>
        <dbReference type="ARBA" id="ARBA00023125"/>
    </source>
</evidence>
<dbReference type="GO" id="GO:0016987">
    <property type="term" value="F:sigma factor activity"/>
    <property type="evidence" value="ECO:0007669"/>
    <property type="project" value="UniProtKB-KW"/>
</dbReference>
<keyword evidence="3" id="KW-0238">DNA-binding</keyword>
<dbReference type="InterPro" id="IPR013324">
    <property type="entry name" value="RNA_pol_sigma_r3/r4-like"/>
</dbReference>
<protein>
    <recommendedName>
        <fullName evidence="10">RNA polymerase sigma-B factor</fullName>
    </recommendedName>
</protein>
<dbReference type="Gene3D" id="1.20.120.1810">
    <property type="match status" value="1"/>
</dbReference>
<dbReference type="GO" id="GO:0003677">
    <property type="term" value="F:DNA binding"/>
    <property type="evidence" value="ECO:0007669"/>
    <property type="project" value="UniProtKB-KW"/>
</dbReference>
<dbReference type="InterPro" id="IPR014322">
    <property type="entry name" value="RNA_pol_sigma-B/F/G"/>
</dbReference>
<keyword evidence="4" id="KW-0804">Transcription</keyword>
<reference evidence="8" key="1">
    <citation type="submission" date="2021-01" db="EMBL/GenBank/DDBJ databases">
        <title>Whole genome shotgun sequence of Actinoplanes nipponensis NBRC 14063.</title>
        <authorList>
            <person name="Komaki H."/>
            <person name="Tamura T."/>
        </authorList>
    </citation>
    <scope>NUCLEOTIDE SEQUENCE</scope>
    <source>
        <strain evidence="8">NBRC 14063</strain>
    </source>
</reference>
<gene>
    <name evidence="8" type="ORF">Ani05nite_53320</name>
</gene>
<dbReference type="CDD" id="cd06171">
    <property type="entry name" value="Sigma70_r4"/>
    <property type="match status" value="1"/>
</dbReference>
<evidence type="ECO:0000256" key="2">
    <source>
        <dbReference type="ARBA" id="ARBA00023082"/>
    </source>
</evidence>
<dbReference type="PRINTS" id="PR00046">
    <property type="entry name" value="SIGMA70FCT"/>
</dbReference>
<keyword evidence="9" id="KW-1185">Reference proteome</keyword>
<dbReference type="Pfam" id="PF04545">
    <property type="entry name" value="Sigma70_r4"/>
    <property type="match status" value="1"/>
</dbReference>
<dbReference type="Proteomes" id="UP000647172">
    <property type="component" value="Unassembled WGS sequence"/>
</dbReference>
<evidence type="ECO:0000259" key="7">
    <source>
        <dbReference type="Pfam" id="PF04545"/>
    </source>
</evidence>
<dbReference type="PANTHER" id="PTHR30385">
    <property type="entry name" value="SIGMA FACTOR F FLAGELLAR"/>
    <property type="match status" value="1"/>
</dbReference>
<proteinExistence type="predicted"/>
<dbReference type="InterPro" id="IPR036388">
    <property type="entry name" value="WH-like_DNA-bd_sf"/>
</dbReference>
<dbReference type="RefSeq" id="WP_203772646.1">
    <property type="nucleotide sequence ID" value="NZ_BAAAYJ010000097.1"/>
</dbReference>
<dbReference type="Pfam" id="PF04542">
    <property type="entry name" value="Sigma70_r2"/>
    <property type="match status" value="1"/>
</dbReference>
<comment type="caution">
    <text evidence="8">The sequence shown here is derived from an EMBL/GenBank/DDBJ whole genome shotgun (WGS) entry which is preliminary data.</text>
</comment>
<dbReference type="InterPro" id="IPR007630">
    <property type="entry name" value="RNA_pol_sigma70_r4"/>
</dbReference>
<keyword evidence="2" id="KW-0731">Sigma factor</keyword>
<evidence type="ECO:0000259" key="6">
    <source>
        <dbReference type="Pfam" id="PF04542"/>
    </source>
</evidence>
<organism evidence="8 9">
    <name type="scientific">Actinoplanes nipponensis</name>
    <dbReference type="NCBI Taxonomy" id="135950"/>
    <lineage>
        <taxon>Bacteria</taxon>
        <taxon>Bacillati</taxon>
        <taxon>Actinomycetota</taxon>
        <taxon>Actinomycetes</taxon>
        <taxon>Micromonosporales</taxon>
        <taxon>Micromonosporaceae</taxon>
        <taxon>Actinoplanes</taxon>
    </lineage>
</organism>
<evidence type="ECO:0000256" key="1">
    <source>
        <dbReference type="ARBA" id="ARBA00023015"/>
    </source>
</evidence>
<dbReference type="GO" id="GO:0006352">
    <property type="term" value="P:DNA-templated transcription initiation"/>
    <property type="evidence" value="ECO:0007669"/>
    <property type="project" value="InterPro"/>
</dbReference>
<dbReference type="Gene3D" id="1.10.10.10">
    <property type="entry name" value="Winged helix-like DNA-binding domain superfamily/Winged helix DNA-binding domain"/>
    <property type="match status" value="2"/>
</dbReference>